<dbReference type="Gene3D" id="3.40.350.10">
    <property type="entry name" value="Creatinase/prolidase N-terminal domain"/>
    <property type="match status" value="2"/>
</dbReference>
<dbReference type="InterPro" id="IPR036005">
    <property type="entry name" value="Creatinase/aminopeptidase-like"/>
</dbReference>
<dbReference type="Pfam" id="PF16188">
    <property type="entry name" value="Peptidase_M24_C"/>
    <property type="match status" value="1"/>
</dbReference>
<name>A0A7X2T391_9FIRM</name>
<accession>A0A7X2T391</accession>
<dbReference type="Pfam" id="PF00557">
    <property type="entry name" value="Peptidase_M24"/>
    <property type="match status" value="1"/>
</dbReference>
<evidence type="ECO:0000256" key="1">
    <source>
        <dbReference type="ARBA" id="ARBA00008766"/>
    </source>
</evidence>
<keyword evidence="7" id="KW-0031">Aminopeptidase</keyword>
<dbReference type="SUPFAM" id="SSF53092">
    <property type="entry name" value="Creatinase/prolidase N-terminal domain"/>
    <property type="match status" value="1"/>
</dbReference>
<dbReference type="InterPro" id="IPR050422">
    <property type="entry name" value="X-Pro_aminopeptidase_P"/>
</dbReference>
<protein>
    <submittedName>
        <fullName evidence="7">Aminopeptidase P family protein</fullName>
    </submittedName>
</protein>
<dbReference type="AlphaFoldDB" id="A0A7X2T391"/>
<feature type="domain" description="Creatinase N-terminal" evidence="5">
    <location>
        <begin position="9"/>
        <end position="133"/>
    </location>
</feature>
<dbReference type="EMBL" id="VUMM01000005">
    <property type="protein sequence ID" value="MSS01339.1"/>
    <property type="molecule type" value="Genomic_DNA"/>
</dbReference>
<comment type="caution">
    <text evidence="7">The sequence shown here is derived from an EMBL/GenBank/DDBJ whole genome shotgun (WGS) entry which is preliminary data.</text>
</comment>
<dbReference type="FunFam" id="3.40.350.10:FF:000003">
    <property type="entry name" value="Xaa-pro aminopeptidase P"/>
    <property type="match status" value="1"/>
</dbReference>
<dbReference type="GO" id="GO:0005737">
    <property type="term" value="C:cytoplasm"/>
    <property type="evidence" value="ECO:0007669"/>
    <property type="project" value="UniProtKB-ARBA"/>
</dbReference>
<evidence type="ECO:0000259" key="4">
    <source>
        <dbReference type="Pfam" id="PF00557"/>
    </source>
</evidence>
<dbReference type="RefSeq" id="WP_154459831.1">
    <property type="nucleotide sequence ID" value="NZ_VUMM01000005.1"/>
</dbReference>
<keyword evidence="2" id="KW-0479">Metal-binding</keyword>
<dbReference type="InterPro" id="IPR000994">
    <property type="entry name" value="Pept_M24"/>
</dbReference>
<keyword evidence="8" id="KW-1185">Reference proteome</keyword>
<evidence type="ECO:0000256" key="3">
    <source>
        <dbReference type="ARBA" id="ARBA00022801"/>
    </source>
</evidence>
<gene>
    <name evidence="7" type="ORF">FYJ50_04350</name>
</gene>
<evidence type="ECO:0000259" key="5">
    <source>
        <dbReference type="Pfam" id="PF01321"/>
    </source>
</evidence>
<dbReference type="Proteomes" id="UP000470082">
    <property type="component" value="Unassembled WGS sequence"/>
</dbReference>
<organism evidence="7 8">
    <name type="scientific">Floccifex porci</name>
    <dbReference type="NCBI Taxonomy" id="2606629"/>
    <lineage>
        <taxon>Bacteria</taxon>
        <taxon>Bacillati</taxon>
        <taxon>Bacillota</taxon>
        <taxon>Erysipelotrichia</taxon>
        <taxon>Erysipelotrichales</taxon>
        <taxon>Erysipelotrichaceae</taxon>
        <taxon>Floccifex</taxon>
    </lineage>
</organism>
<dbReference type="InterPro" id="IPR033740">
    <property type="entry name" value="Pept_M24B"/>
</dbReference>
<dbReference type="Pfam" id="PF01321">
    <property type="entry name" value="Creatinase_N"/>
    <property type="match status" value="1"/>
</dbReference>
<feature type="domain" description="Peptidase M24" evidence="4">
    <location>
        <begin position="307"/>
        <end position="523"/>
    </location>
</feature>
<dbReference type="SUPFAM" id="SSF55920">
    <property type="entry name" value="Creatinase/aminopeptidase"/>
    <property type="match status" value="1"/>
</dbReference>
<dbReference type="InterPro" id="IPR032416">
    <property type="entry name" value="Peptidase_M24_C"/>
</dbReference>
<dbReference type="Gene3D" id="3.90.230.10">
    <property type="entry name" value="Creatinase/methionine aminopeptidase superfamily"/>
    <property type="match status" value="1"/>
</dbReference>
<comment type="similarity">
    <text evidence="1">Belongs to the peptidase M24B family.</text>
</comment>
<dbReference type="GO" id="GO:0070006">
    <property type="term" value="F:metalloaminopeptidase activity"/>
    <property type="evidence" value="ECO:0007669"/>
    <property type="project" value="InterPro"/>
</dbReference>
<keyword evidence="3" id="KW-0378">Hydrolase</keyword>
<dbReference type="CDD" id="cd01085">
    <property type="entry name" value="APP"/>
    <property type="match status" value="1"/>
</dbReference>
<evidence type="ECO:0000256" key="2">
    <source>
        <dbReference type="ARBA" id="ARBA00022723"/>
    </source>
</evidence>
<evidence type="ECO:0000259" key="6">
    <source>
        <dbReference type="Pfam" id="PF16188"/>
    </source>
</evidence>
<evidence type="ECO:0000313" key="7">
    <source>
        <dbReference type="EMBL" id="MSS01339.1"/>
    </source>
</evidence>
<keyword evidence="7" id="KW-0645">Protease</keyword>
<feature type="domain" description="Peptidase M24 C-terminal" evidence="6">
    <location>
        <begin position="532"/>
        <end position="592"/>
    </location>
</feature>
<dbReference type="Pfam" id="PF16189">
    <property type="entry name" value="Creatinase_N_2"/>
    <property type="match status" value="1"/>
</dbReference>
<dbReference type="PANTHER" id="PTHR43763:SF6">
    <property type="entry name" value="XAA-PRO AMINOPEPTIDASE 1"/>
    <property type="match status" value="1"/>
</dbReference>
<sequence length="592" mass="68093">MISKQMIELKNAMKEKNIQAYIIPTSDFHDTETAADYFAARKYFSGFTGSAGVLVVLEDKAALWTDGRYFIQAENELANSGIDLMKQGQEGVPSIEEYILSNLIEGQTVGFDGRTIGYNDAMKYKEVFETSQLKMNVNLDLVSEIWKDRPERPHAQTFYYSEKYSGRSISQKLEMVRKEMNKLNAYTYVVTKIDEVAWLYNIRAKDIENVPLPMSYALVTIDQAMLYIDSTRLDDQSQKKLKEANVQICEYDAIYEDVTKQKGPVLLDPSTCNSRIAMSIQEPLVKEMSPIILLKACKNEVELENTKWAHIKDGVAVTKFMYWLKQNVSSMEIDEVSASKKLTEFRSQQENYIEDSFTTIPAYKENAAMMHYHAKEGNCAQLKPEGLFLVDSGGHYYEGTTDITRTFVLGPLSDEEKYWFTKAMRSHIRLAKAHFLYGCHGYNLDILSRGPLWDEDLDYQCGTGHGVGHLSNVHECPNGFRWRIVPERNDSCVLEEGMIQSNEPGVYIEGKMGIRHENEYVVVKGKKNFYGQFMHFECLTWVPFDSQGIDPSLMMKDEIEWYNWYQNECYNKLASGLNEDEKAWLKEVCKPL</sequence>
<reference evidence="7 8" key="1">
    <citation type="submission" date="2019-08" db="EMBL/GenBank/DDBJ databases">
        <title>In-depth cultivation of the pig gut microbiome towards novel bacterial diversity and tailored functional studies.</title>
        <authorList>
            <person name="Wylensek D."/>
            <person name="Hitch T.C.A."/>
            <person name="Clavel T."/>
        </authorList>
    </citation>
    <scope>NUCLEOTIDE SEQUENCE [LARGE SCALE GENOMIC DNA]</scope>
    <source>
        <strain evidence="7 8">LKV-178-WT-2G</strain>
    </source>
</reference>
<evidence type="ECO:0000313" key="8">
    <source>
        <dbReference type="Proteomes" id="UP000470082"/>
    </source>
</evidence>
<dbReference type="FunFam" id="3.90.230.10:FF:000009">
    <property type="entry name" value="xaa-Pro aminopeptidase 2"/>
    <property type="match status" value="1"/>
</dbReference>
<dbReference type="GO" id="GO:0046872">
    <property type="term" value="F:metal ion binding"/>
    <property type="evidence" value="ECO:0007669"/>
    <property type="project" value="UniProtKB-KW"/>
</dbReference>
<dbReference type="PANTHER" id="PTHR43763">
    <property type="entry name" value="XAA-PRO AMINOPEPTIDASE 1"/>
    <property type="match status" value="1"/>
</dbReference>
<proteinExistence type="inferred from homology"/>
<dbReference type="InterPro" id="IPR029149">
    <property type="entry name" value="Creatin/AminoP/Spt16_N"/>
</dbReference>
<dbReference type="InterPro" id="IPR000587">
    <property type="entry name" value="Creatinase_N"/>
</dbReference>